<sequence>MAFNAPTPITGIYHISLTFPPSLQRTKSQLAPLLLAAQAQPELSPNNLNTSNRRCAIAEIGLAIMQDTVQRVYRTDAPRVVILKGPGSKRAGGGGGPRDASGDAVLEDSAAANGRGETGALQLCYPITETPLHSILLPDGMSFMDPMAAHVSLHDLMGLLYPDYRLKQHENNPQREVDMVEMK</sequence>
<accession>A0A167VBE9</accession>
<gene>
    <name evidence="2" type="ORF">FIBSPDRAFT_903985</name>
</gene>
<feature type="region of interest" description="Disordered" evidence="1">
    <location>
        <begin position="84"/>
        <end position="103"/>
    </location>
</feature>
<dbReference type="EMBL" id="KV417885">
    <property type="protein sequence ID" value="KZP04831.1"/>
    <property type="molecule type" value="Genomic_DNA"/>
</dbReference>
<reference evidence="2" key="1">
    <citation type="journal article" date="2016" name="Mol. Biol. Evol.">
        <title>Comparative Genomics of Early-Diverging Mushroom-Forming Fungi Provides Insights into the Origins of Lignocellulose Decay Capabilities.</title>
        <authorList>
            <person name="Nagy L.G."/>
            <person name="Riley R."/>
            <person name="Tritt A."/>
            <person name="Adam C."/>
            <person name="Daum C."/>
            <person name="Floudas D."/>
            <person name="Sun H."/>
            <person name="Yadav J.S."/>
            <person name="Pangilinan J."/>
            <person name="Larsson K.H."/>
            <person name="Matsuura K."/>
            <person name="Barry K."/>
            <person name="Labutti K."/>
            <person name="Kuo R."/>
            <person name="Ohm R.A."/>
            <person name="Bhattacharya S.S."/>
            <person name="Shirouzu T."/>
            <person name="Yoshinaga Y."/>
            <person name="Martin F.M."/>
            <person name="Grigoriev I.V."/>
            <person name="Hibbett D.S."/>
        </authorList>
    </citation>
    <scope>NUCLEOTIDE SEQUENCE [LARGE SCALE GENOMIC DNA]</scope>
    <source>
        <strain evidence="2">CBS 109695</strain>
    </source>
</reference>
<protein>
    <submittedName>
        <fullName evidence="2">Uncharacterized protein</fullName>
    </submittedName>
</protein>
<evidence type="ECO:0000256" key="1">
    <source>
        <dbReference type="SAM" id="MobiDB-lite"/>
    </source>
</evidence>
<dbReference type="AlphaFoldDB" id="A0A167VBE9"/>
<evidence type="ECO:0000313" key="2">
    <source>
        <dbReference type="EMBL" id="KZP04831.1"/>
    </source>
</evidence>
<proteinExistence type="predicted"/>
<organism evidence="2">
    <name type="scientific">Athelia psychrophila</name>
    <dbReference type="NCBI Taxonomy" id="1759441"/>
    <lineage>
        <taxon>Eukaryota</taxon>
        <taxon>Fungi</taxon>
        <taxon>Dikarya</taxon>
        <taxon>Basidiomycota</taxon>
        <taxon>Agaricomycotina</taxon>
        <taxon>Agaricomycetes</taxon>
        <taxon>Agaricomycetidae</taxon>
        <taxon>Atheliales</taxon>
        <taxon>Atheliaceae</taxon>
        <taxon>Athelia</taxon>
    </lineage>
</organism>
<name>A0A167VBE9_9AGAM</name>